<proteinExistence type="predicted"/>
<reference evidence="2" key="1">
    <citation type="journal article" date="2020" name="mSystems">
        <title>Genome- and Community-Level Interaction Insights into Carbon Utilization and Element Cycling Functions of Hydrothermarchaeota in Hydrothermal Sediment.</title>
        <authorList>
            <person name="Zhou Z."/>
            <person name="Liu Y."/>
            <person name="Xu W."/>
            <person name="Pan J."/>
            <person name="Luo Z.H."/>
            <person name="Li M."/>
        </authorList>
    </citation>
    <scope>NUCLEOTIDE SEQUENCE [LARGE SCALE GENOMIC DNA]</scope>
    <source>
        <strain evidence="2">SpSt-500</strain>
    </source>
</reference>
<organism evidence="2">
    <name type="scientific">Ignavibacterium album</name>
    <dbReference type="NCBI Taxonomy" id="591197"/>
    <lineage>
        <taxon>Bacteria</taxon>
        <taxon>Pseudomonadati</taxon>
        <taxon>Ignavibacteriota</taxon>
        <taxon>Ignavibacteria</taxon>
        <taxon>Ignavibacteriales</taxon>
        <taxon>Ignavibacteriaceae</taxon>
        <taxon>Ignavibacterium</taxon>
    </lineage>
</organism>
<feature type="signal peptide" evidence="1">
    <location>
        <begin position="1"/>
        <end position="22"/>
    </location>
</feature>
<accession>A0A832G0L6</accession>
<comment type="caution">
    <text evidence="2">The sequence shown here is derived from an EMBL/GenBank/DDBJ whole genome shotgun (WGS) entry which is preliminary data.</text>
</comment>
<keyword evidence="1" id="KW-0732">Signal</keyword>
<evidence type="ECO:0000313" key="2">
    <source>
        <dbReference type="EMBL" id="HGT47154.1"/>
    </source>
</evidence>
<protein>
    <submittedName>
        <fullName evidence="2">Uncharacterized protein</fullName>
    </submittedName>
</protein>
<name>A0A832G0L6_9BACT</name>
<feature type="chain" id="PRO_5032318289" evidence="1">
    <location>
        <begin position="23"/>
        <end position="115"/>
    </location>
</feature>
<sequence length="115" mass="13259">MILKTKKYIASFIVLSYLALSAANVAHYHHIIINTNLSENVSEFQLVQKVFNHSFFECPIHNTFNSLHHITNLQFAYSLIIFLQPQNISINNAQANYSYLIYYSVLLRAPPELLS</sequence>
<dbReference type="AlphaFoldDB" id="A0A832G0L6"/>
<gene>
    <name evidence="2" type="ORF">ENS56_03900</name>
</gene>
<evidence type="ECO:0000256" key="1">
    <source>
        <dbReference type="SAM" id="SignalP"/>
    </source>
</evidence>
<dbReference type="EMBL" id="DSVI01000004">
    <property type="protein sequence ID" value="HGT47154.1"/>
    <property type="molecule type" value="Genomic_DNA"/>
</dbReference>